<evidence type="ECO:0000256" key="1">
    <source>
        <dbReference type="SAM" id="Phobius"/>
    </source>
</evidence>
<name>A0A841PPY4_9BACL</name>
<accession>A0A841PPY4</accession>
<gene>
    <name evidence="2" type="ORF">HNR44_002820</name>
</gene>
<reference evidence="2 3" key="1">
    <citation type="submission" date="2020-08" db="EMBL/GenBank/DDBJ databases">
        <title>Genomic Encyclopedia of Type Strains, Phase IV (KMG-IV): sequencing the most valuable type-strain genomes for metagenomic binning, comparative biology and taxonomic classification.</title>
        <authorList>
            <person name="Goeker M."/>
        </authorList>
    </citation>
    <scope>NUCLEOTIDE SEQUENCE [LARGE SCALE GENOMIC DNA]</scope>
    <source>
        <strain evidence="2 3">DSM 21769</strain>
    </source>
</reference>
<feature type="transmembrane region" description="Helical" evidence="1">
    <location>
        <begin position="66"/>
        <end position="89"/>
    </location>
</feature>
<proteinExistence type="predicted"/>
<dbReference type="EMBL" id="JACHHJ010000004">
    <property type="protein sequence ID" value="MBB6450830.1"/>
    <property type="molecule type" value="Genomic_DNA"/>
</dbReference>
<keyword evidence="1" id="KW-1133">Transmembrane helix</keyword>
<keyword evidence="1" id="KW-0812">Transmembrane</keyword>
<feature type="transmembrane region" description="Helical" evidence="1">
    <location>
        <begin position="39"/>
        <end position="60"/>
    </location>
</feature>
<evidence type="ECO:0000313" key="2">
    <source>
        <dbReference type="EMBL" id="MBB6450830.1"/>
    </source>
</evidence>
<dbReference type="Proteomes" id="UP000568839">
    <property type="component" value="Unassembled WGS sequence"/>
</dbReference>
<keyword evidence="1" id="KW-0472">Membrane</keyword>
<comment type="caution">
    <text evidence="2">The sequence shown here is derived from an EMBL/GenBank/DDBJ whole genome shotgun (WGS) entry which is preliminary data.</text>
</comment>
<keyword evidence="3" id="KW-1185">Reference proteome</keyword>
<feature type="transmembrane region" description="Helical" evidence="1">
    <location>
        <begin position="101"/>
        <end position="119"/>
    </location>
</feature>
<dbReference type="NCBIfam" id="NF041644">
    <property type="entry name" value="CBO0543_fam"/>
    <property type="match status" value="1"/>
</dbReference>
<feature type="transmembrane region" description="Helical" evidence="1">
    <location>
        <begin position="134"/>
        <end position="155"/>
    </location>
</feature>
<dbReference type="RefSeq" id="WP_184404893.1">
    <property type="nucleotide sequence ID" value="NZ_JACHHJ010000004.1"/>
</dbReference>
<dbReference type="AlphaFoldDB" id="A0A841PPY4"/>
<evidence type="ECO:0000313" key="3">
    <source>
        <dbReference type="Proteomes" id="UP000568839"/>
    </source>
</evidence>
<organism evidence="2 3">
    <name type="scientific">Geomicrobium halophilum</name>
    <dbReference type="NCBI Taxonomy" id="549000"/>
    <lineage>
        <taxon>Bacteria</taxon>
        <taxon>Bacillati</taxon>
        <taxon>Bacillota</taxon>
        <taxon>Bacilli</taxon>
        <taxon>Bacillales</taxon>
        <taxon>Geomicrobium</taxon>
    </lineage>
</organism>
<feature type="transmembrane region" description="Helical" evidence="1">
    <location>
        <begin position="6"/>
        <end position="27"/>
    </location>
</feature>
<sequence>MKKNKVDHFILRGTLIFTLFSLTILLLRKKSSIKDWVLAYLWNGLTNGMIDTFVASYKFVQYPVRFFPNVFPINVLFDYIVYPTVTILINQMTEKDQPKTILFKILAFTAPMTVLEYLMEKKTNLIKWSKRWKWYHTFVTMTFKSITTRVLVGFVRKVSDKRNE</sequence>
<protein>
    <submittedName>
        <fullName evidence="2">Uncharacterized protein</fullName>
    </submittedName>
</protein>
<dbReference type="InterPro" id="IPR048147">
    <property type="entry name" value="CBO0543-like"/>
</dbReference>